<dbReference type="Proteomes" id="UP000013015">
    <property type="component" value="Unassembled WGS sequence"/>
</dbReference>
<keyword evidence="2" id="KW-1185">Reference proteome</keyword>
<evidence type="ECO:0000313" key="2">
    <source>
        <dbReference type="Proteomes" id="UP000013015"/>
    </source>
</evidence>
<dbReference type="PATRIC" id="fig|888050.3.peg.576"/>
<protein>
    <submittedName>
        <fullName evidence="1">Uncharacterized protein</fullName>
    </submittedName>
</protein>
<organism evidence="1 2">
    <name type="scientific">Schaalia cardiffensis F0333</name>
    <dbReference type="NCBI Taxonomy" id="888050"/>
    <lineage>
        <taxon>Bacteria</taxon>
        <taxon>Bacillati</taxon>
        <taxon>Actinomycetota</taxon>
        <taxon>Actinomycetes</taxon>
        <taxon>Actinomycetales</taxon>
        <taxon>Actinomycetaceae</taxon>
        <taxon>Schaalia</taxon>
    </lineage>
</organism>
<name>N6XBI8_9ACTO</name>
<dbReference type="EMBL" id="AQHZ01000010">
    <property type="protein sequence ID" value="ENO18553.1"/>
    <property type="molecule type" value="Genomic_DNA"/>
</dbReference>
<dbReference type="AlphaFoldDB" id="N6XBI8"/>
<evidence type="ECO:0000313" key="1">
    <source>
        <dbReference type="EMBL" id="ENO18553.1"/>
    </source>
</evidence>
<accession>N6XBI8</accession>
<dbReference type="HOGENOM" id="CLU_3131271_0_0_11"/>
<sequence>MALRSDCYAPDSTLLFGSTMPTTDAADKPVSTIVLIELEIIMTQSARGT</sequence>
<gene>
    <name evidence="1" type="ORF">HMPREF9004_0602</name>
</gene>
<proteinExistence type="predicted"/>
<reference evidence="1 2" key="1">
    <citation type="submission" date="2013-03" db="EMBL/GenBank/DDBJ databases">
        <title>Reference genome for the Human Microbiome Project.</title>
        <authorList>
            <person name="Aqrawi P."/>
            <person name="Ayvaz T."/>
            <person name="Bess C."/>
            <person name="Blankenburg K."/>
            <person name="Coyle M."/>
            <person name="Deng J."/>
            <person name="Forbes L."/>
            <person name="Fowler G."/>
            <person name="Francisco L."/>
            <person name="Fu Q."/>
            <person name="Gibbs R."/>
            <person name="Gross S."/>
            <person name="Gubbala S."/>
            <person name="Hale W."/>
            <person name="Hemphill L."/>
            <person name="Highlander S."/>
            <person name="Hirani K."/>
            <person name="Jackson L."/>
            <person name="Jakkamsetti A."/>
            <person name="Javaid M."/>
            <person name="Jayaseelan J.C."/>
            <person name="Jiang H."/>
            <person name="Joshi V."/>
            <person name="Korchina V."/>
            <person name="Kovar C."/>
            <person name="Lara F."/>
            <person name="Lee S."/>
            <person name="Liu Y."/>
            <person name="Mata R."/>
            <person name="Mathew T."/>
            <person name="Munidasa M."/>
            <person name="Muzny D."/>
            <person name="Nazareth L."/>
            <person name="Ngo R."/>
            <person name="Nguyen L."/>
            <person name="Nguyen N."/>
            <person name="Okwuonu G."/>
            <person name="Ongeri F."/>
            <person name="Palculict T."/>
            <person name="Patil S."/>
            <person name="Petrosino J."/>
            <person name="Pham C."/>
            <person name="Pham P."/>
            <person name="Pu L.-L."/>
            <person name="Qin X."/>
            <person name="Qu J."/>
            <person name="Reid J."/>
            <person name="Ross M."/>
            <person name="Ruth R."/>
            <person name="Saada N."/>
            <person name="San Lucas F."/>
            <person name="Santibanez J."/>
            <person name="Shang Y."/>
            <person name="Simmons D."/>
            <person name="Song X.-Z."/>
            <person name="Tang L.-Y."/>
            <person name="Thornton R."/>
            <person name="Warren J."/>
            <person name="Weissenberger G."/>
            <person name="Wilczek-Boney K."/>
            <person name="Worley K."/>
            <person name="Youmans B."/>
            <person name="Zhang J."/>
            <person name="Zhang L."/>
            <person name="Zhao Z."/>
            <person name="Zhou C."/>
            <person name="Zhu D."/>
            <person name="Zhu Y."/>
        </authorList>
    </citation>
    <scope>NUCLEOTIDE SEQUENCE [LARGE SCALE GENOMIC DNA]</scope>
    <source>
        <strain evidence="1 2">F0333</strain>
    </source>
</reference>
<comment type="caution">
    <text evidence="1">The sequence shown here is derived from an EMBL/GenBank/DDBJ whole genome shotgun (WGS) entry which is preliminary data.</text>
</comment>